<dbReference type="FunFam" id="1.25.40.180:FF:000031">
    <property type="entry name" value="Eukaryotic translation initiation factor 5"/>
    <property type="match status" value="1"/>
</dbReference>
<feature type="region of interest" description="Disordered" evidence="6">
    <location>
        <begin position="137"/>
        <end position="187"/>
    </location>
</feature>
<dbReference type="InterPro" id="IPR016189">
    <property type="entry name" value="Transl_init_fac_IF2/IF5_N"/>
</dbReference>
<dbReference type="FunFam" id="3.30.30.170:FF:000002">
    <property type="entry name" value="Eukaryotic translation initiation factor 5"/>
    <property type="match status" value="1"/>
</dbReference>
<dbReference type="InterPro" id="IPR016190">
    <property type="entry name" value="Transl_init_fac_IF2/IF5_Zn-bd"/>
</dbReference>
<evidence type="ECO:0000313" key="8">
    <source>
        <dbReference type="EMBL" id="KAA8913563.1"/>
    </source>
</evidence>
<dbReference type="GO" id="GO:0005829">
    <property type="term" value="C:cytosol"/>
    <property type="evidence" value="ECO:0007669"/>
    <property type="project" value="TreeGrafter"/>
</dbReference>
<dbReference type="Gene3D" id="1.25.40.180">
    <property type="match status" value="1"/>
</dbReference>
<feature type="region of interest" description="Disordered" evidence="6">
    <location>
        <begin position="194"/>
        <end position="213"/>
    </location>
</feature>
<keyword evidence="3" id="KW-0547">Nucleotide-binding</keyword>
<dbReference type="PANTHER" id="PTHR23001:SF7">
    <property type="entry name" value="EUKARYOTIC TRANSLATION INITIATION FACTOR 5"/>
    <property type="match status" value="1"/>
</dbReference>
<feature type="compositionally biased region" description="Low complexity" evidence="6">
    <location>
        <begin position="157"/>
        <end position="176"/>
    </location>
</feature>
<dbReference type="PANTHER" id="PTHR23001">
    <property type="entry name" value="EUKARYOTIC TRANSLATION INITIATION FACTOR"/>
    <property type="match status" value="1"/>
</dbReference>
<dbReference type="InterPro" id="IPR045196">
    <property type="entry name" value="IF2/IF5"/>
</dbReference>
<dbReference type="Proteomes" id="UP000761534">
    <property type="component" value="Unassembled WGS sequence"/>
</dbReference>
<evidence type="ECO:0000256" key="5">
    <source>
        <dbReference type="ARBA" id="ARBA00023134"/>
    </source>
</evidence>
<dbReference type="InterPro" id="IPR002735">
    <property type="entry name" value="Transl_init_fac_IF2/IF5_dom"/>
</dbReference>
<comment type="similarity">
    <text evidence="1">Belongs to the eIF-2-beta/eIF-5 family.</text>
</comment>
<protein>
    <recommendedName>
        <fullName evidence="7">W2 domain-containing protein</fullName>
    </recommendedName>
</protein>
<dbReference type="PROSITE" id="PS51363">
    <property type="entry name" value="W2"/>
    <property type="match status" value="1"/>
</dbReference>
<comment type="caution">
    <text evidence="8">The sequence shown here is derived from an EMBL/GenBank/DDBJ whole genome shotgun (WGS) entry which is preliminary data.</text>
</comment>
<dbReference type="OrthoDB" id="10250831at2759"/>
<proteinExistence type="inferred from homology"/>
<evidence type="ECO:0000313" key="9">
    <source>
        <dbReference type="Proteomes" id="UP000761534"/>
    </source>
</evidence>
<dbReference type="SUPFAM" id="SSF100966">
    <property type="entry name" value="Translation initiation factor 2 beta, aIF2beta, N-terminal domain"/>
    <property type="match status" value="1"/>
</dbReference>
<dbReference type="VEuPathDB" id="FungiDB:TRICI_003167"/>
<evidence type="ECO:0000256" key="4">
    <source>
        <dbReference type="ARBA" id="ARBA00022917"/>
    </source>
</evidence>
<dbReference type="SUPFAM" id="SSF75689">
    <property type="entry name" value="Zinc-binding domain of translation initiation factor 2 beta"/>
    <property type="match status" value="1"/>
</dbReference>
<keyword evidence="2" id="KW-0396">Initiation factor</keyword>
<reference evidence="8" key="1">
    <citation type="journal article" date="2019" name="G3 (Bethesda)">
        <title>Genome Assemblies of Two Rare Opportunistic Yeast Pathogens: Diutina rugosa (syn. Candida rugosa) and Trichomonascus ciferrii (syn. Candida ciferrii).</title>
        <authorList>
            <person name="Mixao V."/>
            <person name="Saus E."/>
            <person name="Hansen A.P."/>
            <person name="Lass-Florl C."/>
            <person name="Gabaldon T."/>
        </authorList>
    </citation>
    <scope>NUCLEOTIDE SEQUENCE</scope>
    <source>
        <strain evidence="8">CBS 4856</strain>
    </source>
</reference>
<dbReference type="InterPro" id="IPR016024">
    <property type="entry name" value="ARM-type_fold"/>
</dbReference>
<dbReference type="Gene3D" id="2.20.25.350">
    <property type="match status" value="1"/>
</dbReference>
<dbReference type="GO" id="GO:0001732">
    <property type="term" value="P:formation of cytoplasmic translation initiation complex"/>
    <property type="evidence" value="ECO:0007669"/>
    <property type="project" value="TreeGrafter"/>
</dbReference>
<dbReference type="Gene3D" id="3.30.30.170">
    <property type="match status" value="1"/>
</dbReference>
<evidence type="ECO:0000256" key="3">
    <source>
        <dbReference type="ARBA" id="ARBA00022741"/>
    </source>
</evidence>
<keyword evidence="9" id="KW-1185">Reference proteome</keyword>
<name>A0A642V4J9_9ASCO</name>
<dbReference type="SMART" id="SM00515">
    <property type="entry name" value="eIF5C"/>
    <property type="match status" value="1"/>
</dbReference>
<dbReference type="GO" id="GO:0005525">
    <property type="term" value="F:GTP binding"/>
    <property type="evidence" value="ECO:0007669"/>
    <property type="project" value="UniProtKB-KW"/>
</dbReference>
<accession>A0A642V4J9</accession>
<dbReference type="AlphaFoldDB" id="A0A642V4J9"/>
<dbReference type="InterPro" id="IPR003307">
    <property type="entry name" value="W2_domain"/>
</dbReference>
<evidence type="ECO:0000256" key="6">
    <source>
        <dbReference type="SAM" id="MobiDB-lite"/>
    </source>
</evidence>
<dbReference type="CDD" id="cd11561">
    <property type="entry name" value="W2_eIF5"/>
    <property type="match status" value="1"/>
</dbReference>
<dbReference type="SMART" id="SM00653">
    <property type="entry name" value="eIF2B_5"/>
    <property type="match status" value="1"/>
</dbReference>
<dbReference type="GO" id="GO:0003743">
    <property type="term" value="F:translation initiation factor activity"/>
    <property type="evidence" value="ECO:0007669"/>
    <property type="project" value="UniProtKB-KW"/>
</dbReference>
<dbReference type="Pfam" id="PF01873">
    <property type="entry name" value="eIF-5_eIF-2B"/>
    <property type="match status" value="1"/>
</dbReference>
<organism evidence="8 9">
    <name type="scientific">Trichomonascus ciferrii</name>
    <dbReference type="NCBI Taxonomy" id="44093"/>
    <lineage>
        <taxon>Eukaryota</taxon>
        <taxon>Fungi</taxon>
        <taxon>Dikarya</taxon>
        <taxon>Ascomycota</taxon>
        <taxon>Saccharomycotina</taxon>
        <taxon>Dipodascomycetes</taxon>
        <taxon>Dipodascales</taxon>
        <taxon>Trichomonascaceae</taxon>
        <taxon>Trichomonascus</taxon>
        <taxon>Trichomonascus ciferrii complex</taxon>
    </lineage>
</organism>
<evidence type="ECO:0000256" key="2">
    <source>
        <dbReference type="ARBA" id="ARBA00022540"/>
    </source>
</evidence>
<dbReference type="SUPFAM" id="SSF48371">
    <property type="entry name" value="ARM repeat"/>
    <property type="match status" value="1"/>
</dbReference>
<feature type="domain" description="W2" evidence="7">
    <location>
        <begin position="242"/>
        <end position="396"/>
    </location>
</feature>
<dbReference type="GO" id="GO:0005092">
    <property type="term" value="F:GDP-dissociation inhibitor activity"/>
    <property type="evidence" value="ECO:0007669"/>
    <property type="project" value="TreeGrafter"/>
</dbReference>
<dbReference type="Pfam" id="PF02020">
    <property type="entry name" value="W2"/>
    <property type="match status" value="1"/>
</dbReference>
<dbReference type="EMBL" id="SWFS01000223">
    <property type="protein sequence ID" value="KAA8913563.1"/>
    <property type="molecule type" value="Genomic_DNA"/>
</dbReference>
<dbReference type="GO" id="GO:0071074">
    <property type="term" value="F:eukaryotic initiation factor eIF2 binding"/>
    <property type="evidence" value="ECO:0007669"/>
    <property type="project" value="TreeGrafter"/>
</dbReference>
<gene>
    <name evidence="8" type="ORF">TRICI_003167</name>
</gene>
<keyword evidence="4" id="KW-0648">Protein biosynthesis</keyword>
<evidence type="ECO:0000256" key="1">
    <source>
        <dbReference type="ARBA" id="ARBA00010397"/>
    </source>
</evidence>
<dbReference type="FunFam" id="2.20.25.350:FF:000001">
    <property type="entry name" value="Eukaryotic translation initiation factor 5"/>
    <property type="match status" value="1"/>
</dbReference>
<sequence length="398" mass="44039">MAQPINIRRDNKDPFYRYKMPPIVCKVEGRGNGIKTAVVNTADVAKALSRPPSYVIKFFGFELGAQTTVNEKDDRFLVNGAHDAPKLQDLLDGFISKFVLCASCKNPETDFVLLKDGNITRDCKACGQRTMVDPRHKLTSFILKNPPSTAKGKKKAATASANVGGNSDVNGNGSDKANGDDGDDDDELTKRINAEAADLPENGTYGEDDDDNWAVDVSEEAVKARQKELERSLAVLDVNDEEEEDGEAYNELGEWISKEEPSDVEIYKKAVDLGIADKHRTVQVLAQTIFTENIVKEIPEHGGLLGKLVTSKNHEKALLGGIERLIGLTYPDHIKDIPTILFKFYDADLLSEDVITKWGTKASKKYVDKETSKKVRKAAKPFIDWLEEAESESESDEE</sequence>
<evidence type="ECO:0000259" key="7">
    <source>
        <dbReference type="PROSITE" id="PS51363"/>
    </source>
</evidence>
<keyword evidence="5" id="KW-0342">GTP-binding</keyword>